<organism evidence="2">
    <name type="scientific">Eutreptiella gymnastica</name>
    <dbReference type="NCBI Taxonomy" id="73025"/>
    <lineage>
        <taxon>Eukaryota</taxon>
        <taxon>Discoba</taxon>
        <taxon>Euglenozoa</taxon>
        <taxon>Euglenida</taxon>
        <taxon>Spirocuta</taxon>
        <taxon>Euglenophyceae</taxon>
        <taxon>Eutreptiales</taxon>
        <taxon>Eutreptiaceae</taxon>
        <taxon>Eutreptiella</taxon>
    </lineage>
</organism>
<sequence>MCCRRGSDFGLGLPAKATHPQLPVTGPNPKHWGPTPVSSSSVGPSSVEPTPTGVIGHGAQPQALGARVGQADLRTPEPLGVPCGITLFLACNGCWRSHSSALAHGYFLHKKGARCFRVVYLRTVLYL</sequence>
<feature type="region of interest" description="Disordered" evidence="1">
    <location>
        <begin position="14"/>
        <end position="54"/>
    </location>
</feature>
<feature type="compositionally biased region" description="Low complexity" evidence="1">
    <location>
        <begin position="33"/>
        <end position="52"/>
    </location>
</feature>
<accession>A0A7S1JE67</accession>
<evidence type="ECO:0000256" key="1">
    <source>
        <dbReference type="SAM" id="MobiDB-lite"/>
    </source>
</evidence>
<proteinExistence type="predicted"/>
<gene>
    <name evidence="2" type="ORF">EGYM00392_LOCUS52502</name>
</gene>
<reference evidence="2" key="1">
    <citation type="submission" date="2021-01" db="EMBL/GenBank/DDBJ databases">
        <authorList>
            <person name="Corre E."/>
            <person name="Pelletier E."/>
            <person name="Niang G."/>
            <person name="Scheremetjew M."/>
            <person name="Finn R."/>
            <person name="Kale V."/>
            <person name="Holt S."/>
            <person name="Cochrane G."/>
            <person name="Meng A."/>
            <person name="Brown T."/>
            <person name="Cohen L."/>
        </authorList>
    </citation>
    <scope>NUCLEOTIDE SEQUENCE</scope>
    <source>
        <strain evidence="2">NIES-381</strain>
    </source>
</reference>
<evidence type="ECO:0000313" key="2">
    <source>
        <dbReference type="EMBL" id="CAD9041327.1"/>
    </source>
</evidence>
<name>A0A7S1JE67_9EUGL</name>
<dbReference type="EMBL" id="HBGA01143580">
    <property type="protein sequence ID" value="CAD9041327.1"/>
    <property type="molecule type" value="Transcribed_RNA"/>
</dbReference>
<dbReference type="AlphaFoldDB" id="A0A7S1JE67"/>
<protein>
    <submittedName>
        <fullName evidence="2">Uncharacterized protein</fullName>
    </submittedName>
</protein>